<dbReference type="PROSITE" id="PS00188">
    <property type="entry name" value="BIOTIN"/>
    <property type="match status" value="1"/>
</dbReference>
<dbReference type="GO" id="GO:0008948">
    <property type="term" value="F:oxaloacetate decarboxylase activity"/>
    <property type="evidence" value="ECO:0007669"/>
    <property type="project" value="InterPro"/>
</dbReference>
<dbReference type="NCBIfam" id="TIGR01108">
    <property type="entry name" value="oadA"/>
    <property type="match status" value="1"/>
</dbReference>
<dbReference type="GO" id="GO:0006814">
    <property type="term" value="P:sodium ion transport"/>
    <property type="evidence" value="ECO:0007669"/>
    <property type="project" value="InterPro"/>
</dbReference>
<name>A0A7V4WL82_9BACT</name>
<dbReference type="GO" id="GO:0004736">
    <property type="term" value="F:pyruvate carboxylase activity"/>
    <property type="evidence" value="ECO:0007669"/>
    <property type="project" value="TreeGrafter"/>
</dbReference>
<dbReference type="InterPro" id="IPR003379">
    <property type="entry name" value="Carboxylase_cons_dom"/>
</dbReference>
<accession>A0A7V4WL82</accession>
<dbReference type="Gene3D" id="3.20.20.70">
    <property type="entry name" value="Aldolase class I"/>
    <property type="match status" value="1"/>
</dbReference>
<dbReference type="Pfam" id="PF00364">
    <property type="entry name" value="Biotin_lipoyl"/>
    <property type="match status" value="1"/>
</dbReference>
<dbReference type="NCBIfam" id="NF006761">
    <property type="entry name" value="PRK09282.1"/>
    <property type="match status" value="1"/>
</dbReference>
<dbReference type="GO" id="GO:0005737">
    <property type="term" value="C:cytoplasm"/>
    <property type="evidence" value="ECO:0007669"/>
    <property type="project" value="TreeGrafter"/>
</dbReference>
<dbReference type="InterPro" id="IPR005776">
    <property type="entry name" value="OadA"/>
</dbReference>
<sequence>MVKITDTTLRDAHQSLIATRLRTEDMLPILEKMDEVGFYSLECWGGATFDAAMRYLCEDPWDRLRKIRERVQKTPLQMLLRGQNLLGYRHYSDDIVKRFIPLCVKNGIDIIRIFDALNDIRNMELAIKVAKDVGAIVQGAICYTISPVHTIESFVELAVKLEELGCDVICIKDMSGIISPQAAYDLVLALKRSLRVPVHLHTHSTSGMGMVSYYAACQAGVDIIDCAFSPFAGGTSQPPLEPMVACLKGTPYDPGFDLEKLIEIGYYWLKVREKYQALITPVAERPDVSVLIHQIPGGMITNLYSQLKEQRAVDRYREVLEEVPRVREDLGYPPLVTPTSQIVGTQAVLNVLMGERYKKVTEEVKRYCLGYYGRPPAPIKEEVLKKVIGDEKPIDVRPADLLEPEWEKIVQEVQELGLAVDSEEDILTYAMYPQIAAKFFRCELVPEEIPASTSGEKVGTVAVNNVPDEFVVTVDGEEFHVKVRPVLSVTRVEEEKRETPVRPREIPRGAITSPMQGMIVALKKKVGDRVQKGETVAVLEAMKMQTEIHSDFEGVVKEIYVYETEIVDFGDVIMVVE</sequence>
<dbReference type="GO" id="GO:0006094">
    <property type="term" value="P:gluconeogenesis"/>
    <property type="evidence" value="ECO:0007669"/>
    <property type="project" value="TreeGrafter"/>
</dbReference>
<dbReference type="EMBL" id="DTIY01000043">
    <property type="protein sequence ID" value="HGY39454.1"/>
    <property type="molecule type" value="Genomic_DNA"/>
</dbReference>
<organism evidence="4">
    <name type="scientific">Candidatus Caldatribacterium saccharofermentans</name>
    <dbReference type="NCBI Taxonomy" id="1454753"/>
    <lineage>
        <taxon>Bacteria</taxon>
        <taxon>Pseudomonadati</taxon>
        <taxon>Atribacterota</taxon>
        <taxon>Atribacteria</taxon>
        <taxon>Atribacterales</taxon>
        <taxon>Candidatus Caldatribacteriaceae</taxon>
        <taxon>Candidatus Caldatribacterium</taxon>
    </lineage>
</organism>
<dbReference type="Pfam" id="PF02436">
    <property type="entry name" value="PYC_OADA"/>
    <property type="match status" value="1"/>
</dbReference>
<reference evidence="4" key="1">
    <citation type="journal article" date="2020" name="mSystems">
        <title>Genome- and Community-Level Interaction Insights into Carbon Utilization and Element Cycling Functions of Hydrothermarchaeota in Hydrothermal Sediment.</title>
        <authorList>
            <person name="Zhou Z."/>
            <person name="Liu Y."/>
            <person name="Xu W."/>
            <person name="Pan J."/>
            <person name="Luo Z.H."/>
            <person name="Li M."/>
        </authorList>
    </citation>
    <scope>NUCLEOTIDE SEQUENCE [LARGE SCALE GENOMIC DNA]</scope>
    <source>
        <strain evidence="4">SpSt-82</strain>
    </source>
</reference>
<protein>
    <submittedName>
        <fullName evidence="4">Oxaloacetate decarboxylase subunit alpha</fullName>
    </submittedName>
</protein>
<dbReference type="SUPFAM" id="SSF51569">
    <property type="entry name" value="Aldolase"/>
    <property type="match status" value="1"/>
</dbReference>
<dbReference type="SUPFAM" id="SSF51230">
    <property type="entry name" value="Single hybrid motif"/>
    <property type="match status" value="1"/>
</dbReference>
<evidence type="ECO:0000259" key="2">
    <source>
        <dbReference type="PROSITE" id="PS50968"/>
    </source>
</evidence>
<dbReference type="InterPro" id="IPR000891">
    <property type="entry name" value="PYR_CT"/>
</dbReference>
<dbReference type="InterPro" id="IPR011053">
    <property type="entry name" value="Single_hybrid_motif"/>
</dbReference>
<dbReference type="PANTHER" id="PTHR43778">
    <property type="entry name" value="PYRUVATE CARBOXYLASE"/>
    <property type="match status" value="1"/>
</dbReference>
<dbReference type="CDD" id="cd06850">
    <property type="entry name" value="biotinyl_domain"/>
    <property type="match status" value="1"/>
</dbReference>
<dbReference type="InterPro" id="IPR055268">
    <property type="entry name" value="PCB-like"/>
</dbReference>
<dbReference type="Pfam" id="PF00682">
    <property type="entry name" value="HMGL-like"/>
    <property type="match status" value="1"/>
</dbReference>
<comment type="caution">
    <text evidence="4">The sequence shown here is derived from an EMBL/GenBank/DDBJ whole genome shotgun (WGS) entry which is preliminary data.</text>
</comment>
<dbReference type="InterPro" id="IPR001882">
    <property type="entry name" value="Biotin_BS"/>
</dbReference>
<dbReference type="PROSITE" id="PS50991">
    <property type="entry name" value="PYR_CT"/>
    <property type="match status" value="1"/>
</dbReference>
<evidence type="ECO:0000259" key="3">
    <source>
        <dbReference type="PROSITE" id="PS50991"/>
    </source>
</evidence>
<feature type="domain" description="Pyruvate carboxyltransferase" evidence="3">
    <location>
        <begin position="2"/>
        <end position="262"/>
    </location>
</feature>
<dbReference type="Gene3D" id="2.40.50.100">
    <property type="match status" value="1"/>
</dbReference>
<gene>
    <name evidence="4" type="primary">oadA</name>
    <name evidence="4" type="ORF">ENW11_06610</name>
</gene>
<proteinExistence type="predicted"/>
<dbReference type="FunFam" id="2.40.50.100:FF:000003">
    <property type="entry name" value="Acetyl-CoA carboxylase biotin carboxyl carrier protein"/>
    <property type="match status" value="1"/>
</dbReference>
<evidence type="ECO:0000256" key="1">
    <source>
        <dbReference type="ARBA" id="ARBA00023267"/>
    </source>
</evidence>
<dbReference type="CDD" id="cd07937">
    <property type="entry name" value="DRE_TIM_PC_TC_5S"/>
    <property type="match status" value="1"/>
</dbReference>
<dbReference type="InterPro" id="IPR013785">
    <property type="entry name" value="Aldolase_TIM"/>
</dbReference>
<dbReference type="PANTHER" id="PTHR43778:SF2">
    <property type="entry name" value="PYRUVATE CARBOXYLASE, MITOCHONDRIAL"/>
    <property type="match status" value="1"/>
</dbReference>
<dbReference type="InterPro" id="IPR000089">
    <property type="entry name" value="Biotin_lipoyl"/>
</dbReference>
<dbReference type="SUPFAM" id="SSF89000">
    <property type="entry name" value="post-HMGL domain-like"/>
    <property type="match status" value="1"/>
</dbReference>
<keyword evidence="1" id="KW-0092">Biotin</keyword>
<dbReference type="RefSeq" id="WP_017872164.1">
    <property type="nucleotide sequence ID" value="NZ_CP187957.1"/>
</dbReference>
<dbReference type="PROSITE" id="PS50968">
    <property type="entry name" value="BIOTINYL_LIPOYL"/>
    <property type="match status" value="1"/>
</dbReference>
<feature type="domain" description="Lipoyl-binding" evidence="2">
    <location>
        <begin position="501"/>
        <end position="577"/>
    </location>
</feature>
<dbReference type="AlphaFoldDB" id="A0A7V4WL82"/>
<evidence type="ECO:0000313" key="4">
    <source>
        <dbReference type="EMBL" id="HGY39454.1"/>
    </source>
</evidence>